<feature type="region of interest" description="Disordered" evidence="9">
    <location>
        <begin position="1"/>
        <end position="54"/>
    </location>
</feature>
<dbReference type="CDD" id="cd03232">
    <property type="entry name" value="ABCG_PDR_domain2"/>
    <property type="match status" value="1"/>
</dbReference>
<evidence type="ECO:0000256" key="6">
    <source>
        <dbReference type="ARBA" id="ARBA00022840"/>
    </source>
</evidence>
<evidence type="ECO:0000313" key="12">
    <source>
        <dbReference type="EMBL" id="KAL1618564.1"/>
    </source>
</evidence>
<protein>
    <recommendedName>
        <fullName evidence="11">ABC transporter domain-containing protein</fullName>
    </recommendedName>
</protein>
<dbReference type="PROSITE" id="PS50893">
    <property type="entry name" value="ABC_TRANSPORTER_2"/>
    <property type="match status" value="2"/>
</dbReference>
<dbReference type="InterPro" id="IPR034003">
    <property type="entry name" value="ABCG_PDR_2"/>
</dbReference>
<comment type="subcellular location">
    <subcellularLocation>
        <location evidence="1">Membrane</location>
        <topology evidence="1">Multi-pass membrane protein</topology>
    </subcellularLocation>
</comment>
<feature type="transmembrane region" description="Helical" evidence="10">
    <location>
        <begin position="1207"/>
        <end position="1238"/>
    </location>
</feature>
<evidence type="ECO:0000256" key="8">
    <source>
        <dbReference type="ARBA" id="ARBA00023136"/>
    </source>
</evidence>
<dbReference type="InterPro" id="IPR010929">
    <property type="entry name" value="PDR_CDR_ABC"/>
</dbReference>
<dbReference type="Pfam" id="PF00005">
    <property type="entry name" value="ABC_tran"/>
    <property type="match status" value="2"/>
</dbReference>
<keyword evidence="13" id="KW-1185">Reference proteome</keyword>
<feature type="transmembrane region" description="Helical" evidence="10">
    <location>
        <begin position="1137"/>
        <end position="1157"/>
    </location>
</feature>
<evidence type="ECO:0000256" key="4">
    <source>
        <dbReference type="ARBA" id="ARBA00022692"/>
    </source>
</evidence>
<evidence type="ECO:0000256" key="7">
    <source>
        <dbReference type="ARBA" id="ARBA00022989"/>
    </source>
</evidence>
<accession>A0ABR3SE81</accession>
<dbReference type="Pfam" id="PF06422">
    <property type="entry name" value="PDR_CDR"/>
    <property type="match status" value="1"/>
</dbReference>
<comment type="caution">
    <text evidence="12">The sequence shown here is derived from an EMBL/GenBank/DDBJ whole genome shotgun (WGS) entry which is preliminary data.</text>
</comment>
<dbReference type="InterPro" id="IPR003593">
    <property type="entry name" value="AAA+_ATPase"/>
</dbReference>
<feature type="transmembrane region" description="Helical" evidence="10">
    <location>
        <begin position="1402"/>
        <end position="1423"/>
    </location>
</feature>
<feature type="transmembrane region" description="Helical" evidence="10">
    <location>
        <begin position="1169"/>
        <end position="1187"/>
    </location>
</feature>
<proteinExistence type="inferred from homology"/>
<organism evidence="12 13">
    <name type="scientific">Neofusicoccum ribis</name>
    <dbReference type="NCBI Taxonomy" id="45134"/>
    <lineage>
        <taxon>Eukaryota</taxon>
        <taxon>Fungi</taxon>
        <taxon>Dikarya</taxon>
        <taxon>Ascomycota</taxon>
        <taxon>Pezizomycotina</taxon>
        <taxon>Dothideomycetes</taxon>
        <taxon>Dothideomycetes incertae sedis</taxon>
        <taxon>Botryosphaeriales</taxon>
        <taxon>Botryosphaeriaceae</taxon>
        <taxon>Neofusicoccum</taxon>
    </lineage>
</organism>
<feature type="compositionally biased region" description="Basic and acidic residues" evidence="9">
    <location>
        <begin position="771"/>
        <end position="784"/>
    </location>
</feature>
<dbReference type="InterPro" id="IPR034001">
    <property type="entry name" value="ABCG_PDR_1"/>
</dbReference>
<comment type="similarity">
    <text evidence="2">Belongs to the ABC transporter superfamily. ABCG family. PDR (TC 3.A.1.205) subfamily.</text>
</comment>
<dbReference type="InterPro" id="IPR013525">
    <property type="entry name" value="ABC2_TM"/>
</dbReference>
<dbReference type="SMART" id="SM00382">
    <property type="entry name" value="AAA"/>
    <property type="match status" value="2"/>
</dbReference>
<feature type="transmembrane region" description="Helical" evidence="10">
    <location>
        <begin position="1279"/>
        <end position="1298"/>
    </location>
</feature>
<dbReference type="Pfam" id="PF01061">
    <property type="entry name" value="ABC2_membrane"/>
    <property type="match status" value="2"/>
</dbReference>
<keyword evidence="4 10" id="KW-0812">Transmembrane</keyword>
<feature type="transmembrane region" description="Helical" evidence="10">
    <location>
        <begin position="586"/>
        <end position="606"/>
    </location>
</feature>
<dbReference type="InterPro" id="IPR017871">
    <property type="entry name" value="ABC_transporter-like_CS"/>
</dbReference>
<dbReference type="PROSITE" id="PS00211">
    <property type="entry name" value="ABC_TRANSPORTER_1"/>
    <property type="match status" value="1"/>
</dbReference>
<keyword evidence="3" id="KW-0813">Transport</keyword>
<evidence type="ECO:0000256" key="9">
    <source>
        <dbReference type="SAM" id="MobiDB-lite"/>
    </source>
</evidence>
<dbReference type="SUPFAM" id="SSF52540">
    <property type="entry name" value="P-loop containing nucleoside triphosphate hydrolases"/>
    <property type="match status" value="2"/>
</dbReference>
<dbReference type="PANTHER" id="PTHR19241">
    <property type="entry name" value="ATP-BINDING CASSETTE TRANSPORTER"/>
    <property type="match status" value="1"/>
</dbReference>
<sequence length="1438" mass="160906">MASRTSTDANDRNSQKEQVGPQDDRSSEENTAELIRTITTKTREGRDEDPFDVDNPNWTFERTLVAAVRRAQEDDGVAPISPHLALAWRNVEVYGRDAGIAIQKDATSLFTDLIRLPARVFRKRREKPILHGIDGLLQPGEMLLVLGRPGSGCSTLLRMLAGEHGDYSRWTGRIDYSGIPADVMQRDFRGAAVYNGEIDHHFPYLTVAQTLRFAASTKTPRRRVYGITRAEYIEKTTEILGAAFGLRHTFNTRVGNDFVRGVSGGERRRVSIVEMLLTRASVTCWDNPTRGLDSSTSLDFAKALRVATSLTNNVSISALYQPGDNLAGIYDKVLLLHQGRQVWFGGLEQAKEYFQGLGFVCSPRETAAEFLVSVTDTNAARIRPGYEQRVPRTPEEFEAEWKKSSYYQSLQTSLAHHEADHGIHTEHSDHMTRFKAARKAEKSPAARTKSPFTIDLAMQFSTTMNRAYQRIRGEYAYYVAITVTMAVVPLMIGSMFYDISHQSSGFFSKGGVIFFIVLFNIIVCFAEISAQFSQRPIVEKHHSYAMYHPYVDALATMLSQYPLKIFNIIIFSAIVYFLANLKREAGAFFIFVLFTYITTVTMTGLFRTIAAFANTVETALACAGLTILPLAIYGGYIIPRPSMHPWFKWISYINPIYYTVEALMSVEFHGQRVGCDTLVPSGPGFDNVSIEYQVCPVVGAQPGEPYVLGDNYIGLAQGYQYSHVWRNLGISIAFFLFFTATYALTTELKKLSGDSSDQMVFRKLPKGMNTRRPEEQVIEDRGSVKENPSQQNNLSQTSKDVFCWEGLNYDIGLSGGRTIKLLNNIQGFVEPGTLTALVGASGAGKTTLLNMLAQRVDVGIVSGNMTVNGSPLDASFRRRTGYVQQQDIHMPEATVREALRFSALLRQPKETPTAEKYAYVESIISMLGMEEYADAVIGYPGRGLNVEKRKLTTIGLELVARPSLLLFLDEPTSGLDSQSAWSIIKLLRQLANSGQAILCTIHQPSAIVFEQFDRMLALKSGGQTVYFGDLGNESATVLDYFERNGARPSIDANPAEYILDLVGAGATAQTTKDWAEVWTNSPEYSQVSSKIRELKQRQGCSPATGAGSSRTFEMPWISQYLTVQKRLFHQHWRSPSYITGKLFINIVGGLFLGFTFYKEANSIQGLQNKMFSIFMILILSLVLIVLLQPRLIAVREVYHVREKHSRMYHWTVFVVANVLVEIPFNVVISSFCFVCWYFPVGFDLAAGRAAYMWFVFVLYQLYHASFSQAIAIVSPNAETAAMVTILFYAFILAFNGVLQPLSQLIGFWHFAYYVSPFTYLVQALMSAATHGTPVHCSTAETNIFQPLPGKTCGEYAGAFVNASLAALYNPDAREDCQFCQYSVADTYLGYLNMSYDDRWRNVGLLIAYTVFNIACFFLGVYLYSHANLKTRLSALRRK</sequence>
<evidence type="ECO:0000256" key="10">
    <source>
        <dbReference type="SAM" id="Phobius"/>
    </source>
</evidence>
<dbReference type="InterPro" id="IPR027417">
    <property type="entry name" value="P-loop_NTPase"/>
</dbReference>
<keyword evidence="5" id="KW-0547">Nucleotide-binding</keyword>
<gene>
    <name evidence="12" type="ORF">SLS56_010492</name>
</gene>
<feature type="transmembrane region" description="Helical" evidence="10">
    <location>
        <begin position="618"/>
        <end position="638"/>
    </location>
</feature>
<feature type="transmembrane region" description="Helical" evidence="10">
    <location>
        <begin position="475"/>
        <end position="499"/>
    </location>
</feature>
<feature type="transmembrane region" description="Helical" evidence="10">
    <location>
        <begin position="1310"/>
        <end position="1328"/>
    </location>
</feature>
<feature type="domain" description="ABC transporter" evidence="11">
    <location>
        <begin position="806"/>
        <end position="1046"/>
    </location>
</feature>
<dbReference type="InterPro" id="IPR003439">
    <property type="entry name" value="ABC_transporter-like_ATP-bd"/>
</dbReference>
<feature type="transmembrane region" description="Helical" evidence="10">
    <location>
        <begin position="561"/>
        <end position="579"/>
    </location>
</feature>
<dbReference type="Proteomes" id="UP001521116">
    <property type="component" value="Unassembled WGS sequence"/>
</dbReference>
<evidence type="ECO:0000256" key="3">
    <source>
        <dbReference type="ARBA" id="ARBA00022448"/>
    </source>
</evidence>
<dbReference type="CDD" id="cd03233">
    <property type="entry name" value="ABCG_PDR_domain1"/>
    <property type="match status" value="1"/>
</dbReference>
<evidence type="ECO:0000256" key="5">
    <source>
        <dbReference type="ARBA" id="ARBA00022741"/>
    </source>
</evidence>
<evidence type="ECO:0000259" key="11">
    <source>
        <dbReference type="PROSITE" id="PS50893"/>
    </source>
</evidence>
<feature type="transmembrane region" description="Helical" evidence="10">
    <location>
        <begin position="511"/>
        <end position="532"/>
    </location>
</feature>
<keyword evidence="7 10" id="KW-1133">Transmembrane helix</keyword>
<name>A0ABR3SE81_9PEZI</name>
<keyword evidence="6" id="KW-0067">ATP-binding</keyword>
<evidence type="ECO:0000313" key="13">
    <source>
        <dbReference type="Proteomes" id="UP001521116"/>
    </source>
</evidence>
<keyword evidence="8 10" id="KW-0472">Membrane</keyword>
<feature type="domain" description="ABC transporter" evidence="11">
    <location>
        <begin position="114"/>
        <end position="363"/>
    </location>
</feature>
<feature type="transmembrane region" description="Helical" evidence="10">
    <location>
        <begin position="724"/>
        <end position="744"/>
    </location>
</feature>
<reference evidence="12 13" key="1">
    <citation type="submission" date="2024-02" db="EMBL/GenBank/DDBJ databases">
        <title>De novo assembly and annotation of 12 fungi associated with fruit tree decline syndrome in Ontario, Canada.</title>
        <authorList>
            <person name="Sulman M."/>
            <person name="Ellouze W."/>
            <person name="Ilyukhin E."/>
        </authorList>
    </citation>
    <scope>NUCLEOTIDE SEQUENCE [LARGE SCALE GENOMIC DNA]</scope>
    <source>
        <strain evidence="12 13">M1-105</strain>
    </source>
</reference>
<dbReference type="EMBL" id="JAJVDC020000205">
    <property type="protein sequence ID" value="KAL1618564.1"/>
    <property type="molecule type" value="Genomic_DNA"/>
</dbReference>
<feature type="region of interest" description="Disordered" evidence="9">
    <location>
        <begin position="769"/>
        <end position="794"/>
    </location>
</feature>
<dbReference type="Gene3D" id="3.40.50.300">
    <property type="entry name" value="P-loop containing nucleotide triphosphate hydrolases"/>
    <property type="match status" value="2"/>
</dbReference>
<evidence type="ECO:0000256" key="2">
    <source>
        <dbReference type="ARBA" id="ARBA00006012"/>
    </source>
</evidence>
<evidence type="ECO:0000256" key="1">
    <source>
        <dbReference type="ARBA" id="ARBA00004141"/>
    </source>
</evidence>